<sequence length="77" mass="8657">MKHVWILISTPTGDDPSPAIFSSRKKAEKAFWDQVKYDQTAGLKTETTADIQNLSCVSTIEKTGDQMVHDAKRVKVY</sequence>
<gene>
    <name evidence="1" type="ORF">BTN92_14100</name>
</gene>
<reference evidence="1 2" key="1">
    <citation type="submission" date="2016-12" db="EMBL/GenBank/DDBJ databases">
        <authorList>
            <person name="Song W.-J."/>
            <person name="Kurnit D.M."/>
        </authorList>
    </citation>
    <scope>NUCLEOTIDE SEQUENCE [LARGE SCALE GENOMIC DNA]</scope>
    <source>
        <strain evidence="1 2">CGB1038-1_S1</strain>
    </source>
</reference>
<comment type="caution">
    <text evidence="1">The sequence shown here is derived from an EMBL/GenBank/DDBJ whole genome shotgun (WGS) entry which is preliminary data.</text>
</comment>
<protein>
    <submittedName>
        <fullName evidence="1">Uncharacterized protein</fullName>
    </submittedName>
</protein>
<dbReference type="RefSeq" id="WP_077152023.1">
    <property type="nucleotide sequence ID" value="NZ_CABMMO010000017.1"/>
</dbReference>
<evidence type="ECO:0000313" key="2">
    <source>
        <dbReference type="Proteomes" id="UP000189299"/>
    </source>
</evidence>
<evidence type="ECO:0000313" key="1">
    <source>
        <dbReference type="EMBL" id="ONN40978.1"/>
    </source>
</evidence>
<proteinExistence type="predicted"/>
<dbReference type="Proteomes" id="UP000189299">
    <property type="component" value="Unassembled WGS sequence"/>
</dbReference>
<dbReference type="AlphaFoldDB" id="A0A1V2UCJ7"/>
<accession>A0A1V2UCJ7</accession>
<name>A0A1V2UCJ7_ENTMU</name>
<organism evidence="1 2">
    <name type="scientific">Enterococcus mundtii</name>
    <dbReference type="NCBI Taxonomy" id="53346"/>
    <lineage>
        <taxon>Bacteria</taxon>
        <taxon>Bacillati</taxon>
        <taxon>Bacillota</taxon>
        <taxon>Bacilli</taxon>
        <taxon>Lactobacillales</taxon>
        <taxon>Enterococcaceae</taxon>
        <taxon>Enterococcus</taxon>
    </lineage>
</organism>
<dbReference type="EMBL" id="MSTR01000017">
    <property type="protein sequence ID" value="ONN40978.1"/>
    <property type="molecule type" value="Genomic_DNA"/>
</dbReference>